<evidence type="ECO:0000313" key="6">
    <source>
        <dbReference type="Proteomes" id="UP001303115"/>
    </source>
</evidence>
<protein>
    <recommendedName>
        <fullName evidence="4">PAS domain-containing protein</fullName>
    </recommendedName>
</protein>
<dbReference type="Pfam" id="PF13426">
    <property type="entry name" value="PAS_9"/>
    <property type="match status" value="2"/>
</dbReference>
<dbReference type="InterPro" id="IPR035965">
    <property type="entry name" value="PAS-like_dom_sf"/>
</dbReference>
<dbReference type="Gene3D" id="3.30.450.20">
    <property type="entry name" value="PAS domain"/>
    <property type="match status" value="1"/>
</dbReference>
<evidence type="ECO:0000313" key="5">
    <source>
        <dbReference type="EMBL" id="KAK4043148.1"/>
    </source>
</evidence>
<sequence length="250" mass="27008">MTTEMNPWEEQALMRSATGHLLNPQIHDPLIYPGLYSASGLDILTILASIHTRPNPTVPLGAVDASCALLIADLAQPDQPIVYASDPFTALTGYTPREVLGRNCRFLQVPPPLPPLPPLPAVPPSSSVLLSGSLGTRRRQQLPTLVPGRQDVRSLGLVGMGMAATEKVNNREVVKKGAKRRGYGVDMDVVREMRKAVEGDREVQVEVINYRKSGEPFVNLVSIIPVRADGLGKGGWNLSVGFLCDVTAMD</sequence>
<dbReference type="AlphaFoldDB" id="A0AAN6SV34"/>
<organism evidence="5 6">
    <name type="scientific">Parachaetomium inaequale</name>
    <dbReference type="NCBI Taxonomy" id="2588326"/>
    <lineage>
        <taxon>Eukaryota</taxon>
        <taxon>Fungi</taxon>
        <taxon>Dikarya</taxon>
        <taxon>Ascomycota</taxon>
        <taxon>Pezizomycotina</taxon>
        <taxon>Sordariomycetes</taxon>
        <taxon>Sordariomycetidae</taxon>
        <taxon>Sordariales</taxon>
        <taxon>Chaetomiaceae</taxon>
        <taxon>Parachaetomium</taxon>
    </lineage>
</organism>
<comment type="caution">
    <text evidence="5">The sequence shown here is derived from an EMBL/GenBank/DDBJ whole genome shotgun (WGS) entry which is preliminary data.</text>
</comment>
<dbReference type="Proteomes" id="UP001303115">
    <property type="component" value="Unassembled WGS sequence"/>
</dbReference>
<evidence type="ECO:0000259" key="4">
    <source>
        <dbReference type="PROSITE" id="PS50112"/>
    </source>
</evidence>
<proteinExistence type="predicted"/>
<dbReference type="PROSITE" id="PS50112">
    <property type="entry name" value="PAS"/>
    <property type="match status" value="1"/>
</dbReference>
<reference evidence="6" key="1">
    <citation type="journal article" date="2023" name="Mol. Phylogenet. Evol.">
        <title>Genome-scale phylogeny and comparative genomics of the fungal order Sordariales.</title>
        <authorList>
            <person name="Hensen N."/>
            <person name="Bonometti L."/>
            <person name="Westerberg I."/>
            <person name="Brannstrom I.O."/>
            <person name="Guillou S."/>
            <person name="Cros-Aarteil S."/>
            <person name="Calhoun S."/>
            <person name="Haridas S."/>
            <person name="Kuo A."/>
            <person name="Mondo S."/>
            <person name="Pangilinan J."/>
            <person name="Riley R."/>
            <person name="LaButti K."/>
            <person name="Andreopoulos B."/>
            <person name="Lipzen A."/>
            <person name="Chen C."/>
            <person name="Yan M."/>
            <person name="Daum C."/>
            <person name="Ng V."/>
            <person name="Clum A."/>
            <person name="Steindorff A."/>
            <person name="Ohm R.A."/>
            <person name="Martin F."/>
            <person name="Silar P."/>
            <person name="Natvig D.O."/>
            <person name="Lalanne C."/>
            <person name="Gautier V."/>
            <person name="Ament-Velasquez S.L."/>
            <person name="Kruys A."/>
            <person name="Hutchinson M.I."/>
            <person name="Powell A.J."/>
            <person name="Barry K."/>
            <person name="Miller A.N."/>
            <person name="Grigoriev I.V."/>
            <person name="Debuchy R."/>
            <person name="Gladieux P."/>
            <person name="Hiltunen Thoren M."/>
            <person name="Johannesson H."/>
        </authorList>
    </citation>
    <scope>NUCLEOTIDE SEQUENCE [LARGE SCALE GENOMIC DNA]</scope>
    <source>
        <strain evidence="6">CBS 284.82</strain>
    </source>
</reference>
<keyword evidence="2" id="KW-0288">FMN</keyword>
<dbReference type="PANTHER" id="PTHR47429:SF7">
    <property type="entry name" value="GATA-FACTOR"/>
    <property type="match status" value="1"/>
</dbReference>
<dbReference type="SUPFAM" id="SSF55785">
    <property type="entry name" value="PYP-like sensor domain (PAS domain)"/>
    <property type="match status" value="1"/>
</dbReference>
<evidence type="ECO:0000256" key="3">
    <source>
        <dbReference type="ARBA" id="ARBA00022991"/>
    </source>
</evidence>
<name>A0AAN6SV34_9PEZI</name>
<evidence type="ECO:0000256" key="1">
    <source>
        <dbReference type="ARBA" id="ARBA00022630"/>
    </source>
</evidence>
<dbReference type="InterPro" id="IPR000014">
    <property type="entry name" value="PAS"/>
</dbReference>
<feature type="domain" description="PAS" evidence="4">
    <location>
        <begin position="81"/>
        <end position="103"/>
    </location>
</feature>
<dbReference type="PANTHER" id="PTHR47429">
    <property type="entry name" value="PROTEIN TWIN LOV 1"/>
    <property type="match status" value="1"/>
</dbReference>
<gene>
    <name evidence="5" type="ORF">C8A01DRAFT_32790</name>
</gene>
<keyword evidence="6" id="KW-1185">Reference proteome</keyword>
<keyword evidence="1" id="KW-0285">Flavoprotein</keyword>
<dbReference type="GO" id="GO:0005634">
    <property type="term" value="C:nucleus"/>
    <property type="evidence" value="ECO:0007669"/>
    <property type="project" value="TreeGrafter"/>
</dbReference>
<accession>A0AAN6SV34</accession>
<evidence type="ECO:0000256" key="2">
    <source>
        <dbReference type="ARBA" id="ARBA00022643"/>
    </source>
</evidence>
<dbReference type="EMBL" id="MU854331">
    <property type="protein sequence ID" value="KAK4043148.1"/>
    <property type="molecule type" value="Genomic_DNA"/>
</dbReference>
<keyword evidence="3" id="KW-0157">Chromophore</keyword>